<evidence type="ECO:0000256" key="18">
    <source>
        <dbReference type="ARBA" id="ARBA00052128"/>
    </source>
</evidence>
<comment type="catalytic activity">
    <reaction evidence="14">
        <text>2-oxo-3-sulfanylpropanoate + L-kynurenine = kynurenate + L-cysteine + H2O</text>
        <dbReference type="Rhea" id="RHEA:69104"/>
        <dbReference type="ChEBI" id="CHEBI:15377"/>
        <dbReference type="ChEBI" id="CHEBI:35235"/>
        <dbReference type="ChEBI" id="CHEBI:57678"/>
        <dbReference type="ChEBI" id="CHEBI:57959"/>
        <dbReference type="ChEBI" id="CHEBI:58454"/>
    </reaction>
    <physiologicalReaction direction="left-to-right" evidence="14">
        <dbReference type="Rhea" id="RHEA:69105"/>
    </physiologicalReaction>
</comment>
<evidence type="ECO:0000256" key="14">
    <source>
        <dbReference type="ARBA" id="ARBA00051742"/>
    </source>
</evidence>
<evidence type="ECO:0000256" key="37">
    <source>
        <dbReference type="ARBA" id="ARBA00082705"/>
    </source>
</evidence>
<evidence type="ECO:0000256" key="16">
    <source>
        <dbReference type="ARBA" id="ARBA00051879"/>
    </source>
</evidence>
<organism evidence="43 44">
    <name type="scientific">Sus scrofa</name>
    <name type="common">Pig</name>
    <dbReference type="NCBI Taxonomy" id="9823"/>
    <lineage>
        <taxon>Eukaryota</taxon>
        <taxon>Metazoa</taxon>
        <taxon>Chordata</taxon>
        <taxon>Craniata</taxon>
        <taxon>Vertebrata</taxon>
        <taxon>Euteleostomi</taxon>
        <taxon>Mammalia</taxon>
        <taxon>Eutheria</taxon>
        <taxon>Laurasiatheria</taxon>
        <taxon>Artiodactyla</taxon>
        <taxon>Suina</taxon>
        <taxon>Suidae</taxon>
        <taxon>Sus</taxon>
    </lineage>
</organism>
<comment type="catalytic activity">
    <reaction evidence="23">
        <text>glycine + 2-oxoglutarate = glyoxylate + L-glutamate</text>
        <dbReference type="Rhea" id="RHEA:14089"/>
        <dbReference type="ChEBI" id="CHEBI:16810"/>
        <dbReference type="ChEBI" id="CHEBI:29985"/>
        <dbReference type="ChEBI" id="CHEBI:36655"/>
        <dbReference type="ChEBI" id="CHEBI:57305"/>
        <dbReference type="EC" id="2.6.1.4"/>
    </reaction>
</comment>
<evidence type="ECO:0000256" key="9">
    <source>
        <dbReference type="ARBA" id="ARBA00047677"/>
    </source>
</evidence>
<dbReference type="PANTHER" id="PTHR42790:SF19">
    <property type="entry name" value="KYNURENINE_ALPHA-AMINOADIPATE AMINOTRANSFERASE, MITOCHONDRIAL"/>
    <property type="match status" value="1"/>
</dbReference>
<dbReference type="InterPro" id="IPR004839">
    <property type="entry name" value="Aminotransferase_I/II_large"/>
</dbReference>
<dbReference type="Gene3D" id="3.40.640.10">
    <property type="entry name" value="Type I PLP-dependent aspartate aminotransferase-like (Major domain)"/>
    <property type="match status" value="1"/>
</dbReference>
<evidence type="ECO:0000256" key="5">
    <source>
        <dbReference type="ARBA" id="ARBA00022576"/>
    </source>
</evidence>
<evidence type="ECO:0000256" key="19">
    <source>
        <dbReference type="ARBA" id="ARBA00052393"/>
    </source>
</evidence>
<dbReference type="InterPro" id="IPR015424">
    <property type="entry name" value="PyrdxlP-dep_Trfase"/>
</dbReference>
<evidence type="ECO:0000256" key="13">
    <source>
        <dbReference type="ARBA" id="ARBA00051184"/>
    </source>
</evidence>
<evidence type="ECO:0000256" key="35">
    <source>
        <dbReference type="ARBA" id="ARBA00081438"/>
    </source>
</evidence>
<evidence type="ECO:0000256" key="29">
    <source>
        <dbReference type="ARBA" id="ARBA00067027"/>
    </source>
</evidence>
<dbReference type="GO" id="GO:0005759">
    <property type="term" value="C:mitochondrial matrix"/>
    <property type="evidence" value="ECO:0007669"/>
    <property type="project" value="UniProtKB-ARBA"/>
</dbReference>
<comment type="catalytic activity">
    <reaction evidence="12">
        <text>2-oxopentanoate + L-kynurenine = L-2-aminopentanoate + kynurenate + H2O</text>
        <dbReference type="Rhea" id="RHEA:66076"/>
        <dbReference type="ChEBI" id="CHEBI:15377"/>
        <dbReference type="ChEBI" id="CHEBI:28644"/>
        <dbReference type="ChEBI" id="CHEBI:57959"/>
        <dbReference type="ChEBI" id="CHEBI:58441"/>
        <dbReference type="ChEBI" id="CHEBI:58454"/>
    </reaction>
    <physiologicalReaction direction="left-to-right" evidence="12">
        <dbReference type="Rhea" id="RHEA:66077"/>
    </physiologicalReaction>
</comment>
<comment type="catalytic activity">
    <reaction evidence="8">
        <text>L-kynurenine + 2-oxoglutarate = kynurenate + L-glutamate + H2O</text>
        <dbReference type="Rhea" id="RHEA:65560"/>
        <dbReference type="ChEBI" id="CHEBI:15377"/>
        <dbReference type="ChEBI" id="CHEBI:16810"/>
        <dbReference type="ChEBI" id="CHEBI:29985"/>
        <dbReference type="ChEBI" id="CHEBI:57959"/>
        <dbReference type="ChEBI" id="CHEBI:58454"/>
        <dbReference type="EC" id="2.6.1.7"/>
    </reaction>
    <physiologicalReaction direction="left-to-right" evidence="8">
        <dbReference type="Rhea" id="RHEA:65561"/>
    </physiologicalReaction>
</comment>
<evidence type="ECO:0000256" key="33">
    <source>
        <dbReference type="ARBA" id="ARBA00080697"/>
    </source>
</evidence>
<dbReference type="Pfam" id="PF00155">
    <property type="entry name" value="Aminotran_1_2"/>
    <property type="match status" value="1"/>
</dbReference>
<evidence type="ECO:0000256" key="7">
    <source>
        <dbReference type="ARBA" id="ARBA00022898"/>
    </source>
</evidence>
<dbReference type="SUPFAM" id="SSF53383">
    <property type="entry name" value="PLP-dependent transferases"/>
    <property type="match status" value="1"/>
</dbReference>
<sequence>MRCRPAPANKLQALPRGPEVLTKPEHSLQLELQQPLQALLPKPRNRKAKVQFPGRGLGGRPEAPIWFSRSSTIKDMNYMRFINARSASRKHSAIRLMAELLLKAPKSAISLVIGAPNPNTFPFKSAVITIENGETIQFNEDLMKKALQYSQSAGLPELLIWLKQLQIKLHDPPTLHYPPSQGQMDICVTCGSQDGLCKVFEMIVNPGDNILVNEPVYPGTIHALRPLGCNILTVASDEHGIIPDSLKEILAKWKPEDAKNPEKNTPKFLYTIPNGSNPAGTSLTTDRKKEIYELARKYDFLIIEDDPYYFLQFNKISPTLTLVAGSLLCTWRNTGAKPWAPTFLSMDIDGRVIRADSFSKVLSPGLRIGFLTGPKPLIERIVLHTEISTMHPSTFSQLLVSQLLHQWGEDGFRAQMERVTKVYRKQMDALLAAADKWLSGLAEWHVPTAGMFLWVKIKGMNDVRKLIEEKAMKKEIFMLPGYHFYFDSSAPCPYFRASFSLASPEQMDMVSTTVSLGNTRDRGLFYVPLLSYDMT</sequence>
<dbReference type="GO" id="GO:0050094">
    <property type="term" value="F:methionine-glyoxylate transaminase activity"/>
    <property type="evidence" value="ECO:0007669"/>
    <property type="project" value="UniProtKB-EC"/>
</dbReference>
<evidence type="ECO:0000256" key="32">
    <source>
        <dbReference type="ARBA" id="ARBA00075068"/>
    </source>
</evidence>
<evidence type="ECO:0000256" key="15">
    <source>
        <dbReference type="ARBA" id="ARBA00051759"/>
    </source>
</evidence>
<evidence type="ECO:0000256" key="34">
    <source>
        <dbReference type="ARBA" id="ARBA00080916"/>
    </source>
</evidence>
<evidence type="ECO:0000256" key="41">
    <source>
        <dbReference type="ARBA" id="ARBA00083735"/>
    </source>
</evidence>
<evidence type="ECO:0000256" key="24">
    <source>
        <dbReference type="ARBA" id="ARBA00052580"/>
    </source>
</evidence>
<evidence type="ECO:0000256" key="23">
    <source>
        <dbReference type="ARBA" id="ARBA00052537"/>
    </source>
</evidence>
<evidence type="ECO:0000256" key="2">
    <source>
        <dbReference type="ARBA" id="ARBA00007441"/>
    </source>
</evidence>
<dbReference type="EC" id="2.6.1.39" evidence="29"/>
<evidence type="ECO:0000256" key="38">
    <source>
        <dbReference type="ARBA" id="ARBA00082796"/>
    </source>
</evidence>
<comment type="function">
    <text evidence="26">Transaminase with broad substrate specificity. Has transaminase activity towards aminoadipate, kynurenine, methionine and glutamate. Shows activity also towards tryptophan, aspartate and hydroxykynurenine. Accepts a variety of oxo-acids as amino-group acceptors, with a preference for 2-oxoglutarate, 2-oxocaproic acid, phenylpyruvate and alpha-oxo-gamma-methiol butyric acid. Can also use glyoxylate as amino-group acceptor (in vitro).</text>
</comment>
<comment type="catalytic activity">
    <reaction evidence="15">
        <text>2-oxoadipate + L-kynurenine = L-2-aminoadipate + kynurenate + H2O</text>
        <dbReference type="Rhea" id="RHEA:70047"/>
        <dbReference type="ChEBI" id="CHEBI:15377"/>
        <dbReference type="ChEBI" id="CHEBI:57499"/>
        <dbReference type="ChEBI" id="CHEBI:57959"/>
        <dbReference type="ChEBI" id="CHEBI:58454"/>
        <dbReference type="ChEBI" id="CHEBI:58672"/>
    </reaction>
    <physiologicalReaction direction="left-to-right" evidence="15">
        <dbReference type="Rhea" id="RHEA:70048"/>
    </physiologicalReaction>
</comment>
<protein>
    <recommendedName>
        <fullName evidence="31">Kynurenine/alpha-aminoadipate aminotransferase, mitochondrial</fullName>
        <ecNumber evidence="29">2.6.1.39</ecNumber>
        <ecNumber evidence="28">2.6.1.4</ecNumber>
        <ecNumber evidence="4">2.6.1.63</ecNumber>
        <ecNumber evidence="3">2.6.1.7</ecNumber>
        <ecNumber evidence="30">2.6.1.73</ecNumber>
    </recommendedName>
    <alternativeName>
        <fullName evidence="41">2-aminoadipate aminotransferase</fullName>
    </alternativeName>
    <alternativeName>
        <fullName evidence="34">2-aminoadipate transaminase</fullName>
    </alternativeName>
    <alternativeName>
        <fullName evidence="37">Alpha-aminoadipate aminotransferase</fullName>
    </alternativeName>
    <alternativeName>
        <fullName evidence="36">Glycine transaminase AADAT</fullName>
    </alternativeName>
    <alternativeName>
        <fullName evidence="40">Kynurenine aminotransferase II</fullName>
    </alternativeName>
    <alternativeName>
        <fullName evidence="35">Kynurenine--glyoxylate transaminase AADAT</fullName>
    </alternativeName>
    <alternativeName>
        <fullName evidence="38">Kynurenine--oxoglutarate aminotransferase II</fullName>
    </alternativeName>
    <alternativeName>
        <fullName evidence="39">Kynurenine--oxoglutarate transaminase 2</fullName>
    </alternativeName>
    <alternativeName>
        <fullName evidence="33">Kynurenine--oxoglutarate transaminase II</fullName>
    </alternativeName>
    <alternativeName>
        <fullName evidence="32">Methionine--glyoxylate transaminase AADAT</fullName>
    </alternativeName>
</protein>
<comment type="catalytic activity">
    <reaction evidence="25">
        <text>4-methyl-2-oxopentanoate + L-kynurenine = kynurenate + L-leucine + H2O</text>
        <dbReference type="Rhea" id="RHEA:66068"/>
        <dbReference type="ChEBI" id="CHEBI:15377"/>
        <dbReference type="ChEBI" id="CHEBI:17865"/>
        <dbReference type="ChEBI" id="CHEBI:57427"/>
        <dbReference type="ChEBI" id="CHEBI:57959"/>
        <dbReference type="ChEBI" id="CHEBI:58454"/>
    </reaction>
    <physiologicalReaction direction="left-to-right" evidence="25">
        <dbReference type="Rhea" id="RHEA:66069"/>
    </physiologicalReaction>
</comment>
<evidence type="ECO:0000256" key="8">
    <source>
        <dbReference type="ARBA" id="ARBA00047478"/>
    </source>
</evidence>
<comment type="catalytic activity">
    <reaction evidence="19">
        <text>L-tryptophan + glyoxylate = indole-3-pyruvate + glycine</text>
        <dbReference type="Rhea" id="RHEA:69124"/>
        <dbReference type="ChEBI" id="CHEBI:17640"/>
        <dbReference type="ChEBI" id="CHEBI:36655"/>
        <dbReference type="ChEBI" id="CHEBI:57305"/>
        <dbReference type="ChEBI" id="CHEBI:57912"/>
    </reaction>
</comment>
<comment type="similarity">
    <text evidence="2">Belongs to the class-I pyridoxal-phosphate-dependent aminotransferase family.</text>
</comment>
<comment type="catalytic activity">
    <reaction evidence="17">
        <text>indole-3-pyruvate + L-kynurenine = kynurenate + L-tryptophan + H2O</text>
        <dbReference type="Rhea" id="RHEA:66052"/>
        <dbReference type="ChEBI" id="CHEBI:15377"/>
        <dbReference type="ChEBI" id="CHEBI:17640"/>
        <dbReference type="ChEBI" id="CHEBI:57912"/>
        <dbReference type="ChEBI" id="CHEBI:57959"/>
        <dbReference type="ChEBI" id="CHEBI:58454"/>
    </reaction>
    <physiologicalReaction direction="left-to-right" evidence="17">
        <dbReference type="Rhea" id="RHEA:66053"/>
    </physiologicalReaction>
</comment>
<dbReference type="PANTHER" id="PTHR42790">
    <property type="entry name" value="AMINOTRANSFERASE"/>
    <property type="match status" value="1"/>
</dbReference>
<dbReference type="InterPro" id="IPR015421">
    <property type="entry name" value="PyrdxlP-dep_Trfase_major"/>
</dbReference>
<evidence type="ECO:0000313" key="43">
    <source>
        <dbReference type="Ensembl" id="ENSSSCP00045022588.1"/>
    </source>
</evidence>
<evidence type="ECO:0000256" key="40">
    <source>
        <dbReference type="ARBA" id="ARBA00083286"/>
    </source>
</evidence>
<evidence type="ECO:0000256" key="26">
    <source>
        <dbReference type="ARBA" id="ARBA00056991"/>
    </source>
</evidence>
<dbReference type="GO" id="GO:0030170">
    <property type="term" value="F:pyridoxal phosphate binding"/>
    <property type="evidence" value="ECO:0007669"/>
    <property type="project" value="InterPro"/>
</dbReference>
<evidence type="ECO:0000256" key="30">
    <source>
        <dbReference type="ARBA" id="ARBA00067059"/>
    </source>
</evidence>
<comment type="catalytic activity">
    <reaction evidence="16">
        <text>2-oxobutanoate + L-kynurenine = (2S)-2-aminobutanoate + kynurenate + H2O</text>
        <dbReference type="Rhea" id="RHEA:66044"/>
        <dbReference type="ChEBI" id="CHEBI:15377"/>
        <dbReference type="ChEBI" id="CHEBI:16763"/>
        <dbReference type="ChEBI" id="CHEBI:57959"/>
        <dbReference type="ChEBI" id="CHEBI:58454"/>
        <dbReference type="ChEBI" id="CHEBI:74359"/>
    </reaction>
    <physiologicalReaction direction="left-to-right" evidence="16">
        <dbReference type="Rhea" id="RHEA:66045"/>
    </physiologicalReaction>
</comment>
<evidence type="ECO:0000256" key="36">
    <source>
        <dbReference type="ARBA" id="ARBA00082040"/>
    </source>
</evidence>
<accession>A0A8D1HVD6</accession>
<comment type="cofactor">
    <cofactor evidence="1">
        <name>pyridoxal 5'-phosphate</name>
        <dbReference type="ChEBI" id="CHEBI:597326"/>
    </cofactor>
</comment>
<evidence type="ECO:0000256" key="28">
    <source>
        <dbReference type="ARBA" id="ARBA00066546"/>
    </source>
</evidence>
<comment type="catalytic activity">
    <reaction evidence="13">
        <text>4-methylsulfanyl-2-oxobutanoate + L-kynurenine = kynurenate + L-methionine + H2O</text>
        <dbReference type="Rhea" id="RHEA:69096"/>
        <dbReference type="ChEBI" id="CHEBI:15377"/>
        <dbReference type="ChEBI" id="CHEBI:16723"/>
        <dbReference type="ChEBI" id="CHEBI:57844"/>
        <dbReference type="ChEBI" id="CHEBI:57959"/>
        <dbReference type="ChEBI" id="CHEBI:58454"/>
    </reaction>
    <physiologicalReaction direction="left-to-right" evidence="13">
        <dbReference type="Rhea" id="RHEA:69097"/>
    </physiologicalReaction>
</comment>
<dbReference type="GO" id="GO:0047315">
    <property type="term" value="F:kynurenine-glyoxylate transaminase activity"/>
    <property type="evidence" value="ECO:0007669"/>
    <property type="project" value="UniProtKB-EC"/>
</dbReference>
<dbReference type="GO" id="GO:0016212">
    <property type="term" value="F:kynurenine-oxoglutarate transaminase activity"/>
    <property type="evidence" value="ECO:0007669"/>
    <property type="project" value="UniProtKB-EC"/>
</dbReference>
<evidence type="ECO:0000313" key="44">
    <source>
        <dbReference type="Proteomes" id="UP000694728"/>
    </source>
</evidence>
<dbReference type="EC" id="2.6.1.63" evidence="4"/>
<dbReference type="EC" id="2.6.1.4" evidence="28"/>
<evidence type="ECO:0000256" key="11">
    <source>
        <dbReference type="ARBA" id="ARBA00050937"/>
    </source>
</evidence>
<evidence type="ECO:0000256" key="27">
    <source>
        <dbReference type="ARBA" id="ARBA00060610"/>
    </source>
</evidence>
<evidence type="ECO:0000256" key="12">
    <source>
        <dbReference type="ARBA" id="ARBA00051090"/>
    </source>
</evidence>
<name>A0A8D1HVD6_PIG</name>
<feature type="domain" description="Aminotransferase class I/classII large" evidence="42">
    <location>
        <begin position="171"/>
        <end position="510"/>
    </location>
</feature>
<comment type="catalytic activity">
    <reaction evidence="10">
        <text>L-tyrosine + glyoxylate = 3-(4-hydroxyphenyl)pyruvate + glycine</text>
        <dbReference type="Rhea" id="RHEA:69116"/>
        <dbReference type="ChEBI" id="CHEBI:36242"/>
        <dbReference type="ChEBI" id="CHEBI:36655"/>
        <dbReference type="ChEBI" id="CHEBI:57305"/>
        <dbReference type="ChEBI" id="CHEBI:58315"/>
    </reaction>
</comment>
<comment type="catalytic activity">
    <reaction evidence="22">
        <text>L-leucine + glyoxylate = 4-methyl-2-oxopentanoate + glycine</text>
        <dbReference type="Rhea" id="RHEA:69128"/>
        <dbReference type="ChEBI" id="CHEBI:17865"/>
        <dbReference type="ChEBI" id="CHEBI:36655"/>
        <dbReference type="ChEBI" id="CHEBI:57305"/>
        <dbReference type="ChEBI" id="CHEBI:57427"/>
    </reaction>
</comment>
<comment type="pathway">
    <text evidence="27">Amino-acid degradation; L-lysine degradation via saccharopine pathway; glutaryl-CoA from L-lysine: step 4/6.</text>
</comment>
<evidence type="ECO:0000256" key="6">
    <source>
        <dbReference type="ARBA" id="ARBA00022679"/>
    </source>
</evidence>
<dbReference type="EC" id="2.6.1.7" evidence="3"/>
<reference evidence="43" key="1">
    <citation type="submission" date="2025-08" db="UniProtKB">
        <authorList>
            <consortium name="Ensembl"/>
        </authorList>
    </citation>
    <scope>IDENTIFICATION</scope>
</reference>
<keyword evidence="6" id="KW-0808">Transferase</keyword>
<evidence type="ECO:0000256" key="17">
    <source>
        <dbReference type="ARBA" id="ARBA00052124"/>
    </source>
</evidence>
<comment type="catalytic activity">
    <reaction evidence="9">
        <text>L-kynurenine + glyoxylate = kynurenate + glycine + H2O</text>
        <dbReference type="Rhea" id="RHEA:65896"/>
        <dbReference type="ChEBI" id="CHEBI:15377"/>
        <dbReference type="ChEBI" id="CHEBI:36655"/>
        <dbReference type="ChEBI" id="CHEBI:57305"/>
        <dbReference type="ChEBI" id="CHEBI:57959"/>
        <dbReference type="ChEBI" id="CHEBI:58454"/>
        <dbReference type="EC" id="2.6.1.63"/>
    </reaction>
    <physiologicalReaction direction="left-to-right" evidence="9">
        <dbReference type="Rhea" id="RHEA:65897"/>
    </physiologicalReaction>
</comment>
<dbReference type="Proteomes" id="UP000694728">
    <property type="component" value="Unplaced"/>
</dbReference>
<evidence type="ECO:0000256" key="22">
    <source>
        <dbReference type="ARBA" id="ARBA00052518"/>
    </source>
</evidence>
<dbReference type="EC" id="2.6.1.73" evidence="30"/>
<keyword evidence="5" id="KW-0032">Aminotransferase</keyword>
<dbReference type="FunFam" id="3.40.640.10:FF:000071">
    <property type="entry name" value="Kynurenine/alpha-aminoadipate aminotransferase, mitochondrial"/>
    <property type="match status" value="1"/>
</dbReference>
<evidence type="ECO:0000256" key="20">
    <source>
        <dbReference type="ARBA" id="ARBA00052400"/>
    </source>
</evidence>
<evidence type="ECO:0000256" key="3">
    <source>
        <dbReference type="ARBA" id="ARBA00012751"/>
    </source>
</evidence>
<evidence type="ECO:0000256" key="25">
    <source>
        <dbReference type="ARBA" id="ARBA00052831"/>
    </source>
</evidence>
<evidence type="ECO:0000256" key="21">
    <source>
        <dbReference type="ARBA" id="ARBA00052404"/>
    </source>
</evidence>
<evidence type="ECO:0000256" key="4">
    <source>
        <dbReference type="ARBA" id="ARBA00013010"/>
    </source>
</evidence>
<dbReference type="FunFam" id="3.90.1150.10:FF:000166">
    <property type="entry name" value="Kynurenine/alpha-aminoadipate aminotransferase, mitochondrial"/>
    <property type="match status" value="1"/>
</dbReference>
<comment type="catalytic activity">
    <reaction evidence="21">
        <text>glyoxylate + L-methionine = 4-methylsulfanyl-2-oxobutanoate + glycine</text>
        <dbReference type="Rhea" id="RHEA:22884"/>
        <dbReference type="ChEBI" id="CHEBI:16723"/>
        <dbReference type="ChEBI" id="CHEBI:36655"/>
        <dbReference type="ChEBI" id="CHEBI:57305"/>
        <dbReference type="ChEBI" id="CHEBI:57844"/>
        <dbReference type="EC" id="2.6.1.73"/>
    </reaction>
</comment>
<evidence type="ECO:0000256" key="1">
    <source>
        <dbReference type="ARBA" id="ARBA00001933"/>
    </source>
</evidence>
<comment type="catalytic activity">
    <reaction evidence="18">
        <text>2-oxohexanoate + L-kynurenine = L-2-aminohexanoate + kynurenate + H2O</text>
        <dbReference type="Rhea" id="RHEA:66060"/>
        <dbReference type="ChEBI" id="CHEBI:15377"/>
        <dbReference type="ChEBI" id="CHEBI:35177"/>
        <dbReference type="ChEBI" id="CHEBI:57959"/>
        <dbReference type="ChEBI" id="CHEBI:58454"/>
        <dbReference type="ChEBI" id="CHEBI:58455"/>
    </reaction>
    <physiologicalReaction direction="left-to-right" evidence="18">
        <dbReference type="Rhea" id="RHEA:66061"/>
    </physiologicalReaction>
</comment>
<evidence type="ECO:0000256" key="39">
    <source>
        <dbReference type="ARBA" id="ARBA00083236"/>
    </source>
</evidence>
<evidence type="ECO:0000259" key="42">
    <source>
        <dbReference type="Pfam" id="PF00155"/>
    </source>
</evidence>
<dbReference type="GO" id="GO:0047536">
    <property type="term" value="F:2-aminoadipate transaminase activity"/>
    <property type="evidence" value="ECO:0007669"/>
    <property type="project" value="UniProtKB-EC"/>
</dbReference>
<dbReference type="AlphaFoldDB" id="A0A8D1HVD6"/>
<dbReference type="Ensembl" id="ENSSSCT00045032632.1">
    <property type="protein sequence ID" value="ENSSSCP00045022588.1"/>
    <property type="gene ID" value="ENSSSCG00045019095.1"/>
</dbReference>
<evidence type="ECO:0000256" key="31">
    <source>
        <dbReference type="ARBA" id="ARBA00074091"/>
    </source>
</evidence>
<proteinExistence type="inferred from homology"/>
<dbReference type="CDD" id="cd00609">
    <property type="entry name" value="AAT_like"/>
    <property type="match status" value="1"/>
</dbReference>
<keyword evidence="7" id="KW-0663">Pyridoxal phosphate</keyword>
<evidence type="ECO:0000256" key="10">
    <source>
        <dbReference type="ARBA" id="ARBA00050142"/>
    </source>
</evidence>
<comment type="catalytic activity">
    <reaction evidence="11">
        <text>L-2-aminoadipate + glyoxylate = 2-oxoadipate + glycine</text>
        <dbReference type="Rhea" id="RHEA:69112"/>
        <dbReference type="ChEBI" id="CHEBI:36655"/>
        <dbReference type="ChEBI" id="CHEBI:57305"/>
        <dbReference type="ChEBI" id="CHEBI:57499"/>
        <dbReference type="ChEBI" id="CHEBI:58672"/>
    </reaction>
    <physiologicalReaction direction="left-to-right" evidence="11">
        <dbReference type="Rhea" id="RHEA:69113"/>
    </physiologicalReaction>
</comment>
<dbReference type="InterPro" id="IPR050859">
    <property type="entry name" value="Class-I_PLP-dep_aminotransf"/>
</dbReference>
<dbReference type="GO" id="GO:0047958">
    <property type="term" value="F:glycine:2-oxoglutarate aminotransferase activity"/>
    <property type="evidence" value="ECO:0007669"/>
    <property type="project" value="UniProtKB-EC"/>
</dbReference>
<comment type="catalytic activity">
    <reaction evidence="24">
        <text>3-phenylpyruvate + L-kynurenine = kynurenate + L-phenylalanine + H2O</text>
        <dbReference type="Rhea" id="RHEA:66092"/>
        <dbReference type="ChEBI" id="CHEBI:15377"/>
        <dbReference type="ChEBI" id="CHEBI:18005"/>
        <dbReference type="ChEBI" id="CHEBI:57959"/>
        <dbReference type="ChEBI" id="CHEBI:58095"/>
        <dbReference type="ChEBI" id="CHEBI:58454"/>
    </reaction>
    <physiologicalReaction direction="left-to-right" evidence="24">
        <dbReference type="Rhea" id="RHEA:66093"/>
    </physiologicalReaction>
</comment>
<comment type="catalytic activity">
    <reaction evidence="20">
        <text>glyoxylate + L-phenylalanine = 3-phenylpyruvate + glycine</text>
        <dbReference type="Rhea" id="RHEA:69120"/>
        <dbReference type="ChEBI" id="CHEBI:18005"/>
        <dbReference type="ChEBI" id="CHEBI:36655"/>
        <dbReference type="ChEBI" id="CHEBI:57305"/>
        <dbReference type="ChEBI" id="CHEBI:58095"/>
    </reaction>
</comment>